<dbReference type="InterPro" id="IPR034154">
    <property type="entry name" value="TOPRIM_DnaG/twinkle"/>
</dbReference>
<dbReference type="InterPro" id="IPR006500">
    <property type="entry name" value="Helicase_put_C_phage/plasmid"/>
</dbReference>
<dbReference type="CDD" id="cd01029">
    <property type="entry name" value="TOPRIM_primases"/>
    <property type="match status" value="1"/>
</dbReference>
<dbReference type="InterPro" id="IPR024385">
    <property type="entry name" value="DUF3854"/>
</dbReference>
<dbReference type="NCBIfam" id="TIGR01613">
    <property type="entry name" value="primase_Cterm"/>
    <property type="match status" value="1"/>
</dbReference>
<proteinExistence type="predicted"/>
<gene>
    <name evidence="5" type="ORF">KOR34_07690</name>
</gene>
<keyword evidence="3" id="KW-0067">ATP-binding</keyword>
<dbReference type="Pfam" id="PF19263">
    <property type="entry name" value="DUF5906"/>
    <property type="match status" value="1"/>
</dbReference>
<dbReference type="EMBL" id="SIHJ01000001">
    <property type="protein sequence ID" value="TWT35873.1"/>
    <property type="molecule type" value="Genomic_DNA"/>
</dbReference>
<dbReference type="RefSeq" id="WP_146562349.1">
    <property type="nucleotide sequence ID" value="NZ_SIHJ01000001.1"/>
</dbReference>
<comment type="caution">
    <text evidence="5">The sequence shown here is derived from an EMBL/GenBank/DDBJ whole genome shotgun (WGS) entry which is preliminary data.</text>
</comment>
<dbReference type="PANTHER" id="PTHR35372">
    <property type="entry name" value="ATP BINDING PROTEIN-RELATED"/>
    <property type="match status" value="1"/>
</dbReference>
<dbReference type="GO" id="GO:0016787">
    <property type="term" value="F:hydrolase activity"/>
    <property type="evidence" value="ECO:0007669"/>
    <property type="project" value="UniProtKB-KW"/>
</dbReference>
<accession>A0A5C5VD11</accession>
<dbReference type="Gene3D" id="3.40.50.300">
    <property type="entry name" value="P-loop containing nucleotide triphosphate hydrolases"/>
    <property type="match status" value="1"/>
</dbReference>
<feature type="domain" description="SF3 helicase" evidence="4">
    <location>
        <begin position="427"/>
        <end position="585"/>
    </location>
</feature>
<keyword evidence="6" id="KW-1185">Reference proteome</keyword>
<evidence type="ECO:0000256" key="1">
    <source>
        <dbReference type="ARBA" id="ARBA00022741"/>
    </source>
</evidence>
<dbReference type="SUPFAM" id="SSF52540">
    <property type="entry name" value="P-loop containing nucleoside triphosphate hydrolases"/>
    <property type="match status" value="1"/>
</dbReference>
<dbReference type="InterPro" id="IPR051620">
    <property type="entry name" value="ORF904-like_C"/>
</dbReference>
<evidence type="ECO:0000256" key="2">
    <source>
        <dbReference type="ARBA" id="ARBA00022801"/>
    </source>
</evidence>
<dbReference type="InterPro" id="IPR014015">
    <property type="entry name" value="Helicase_SF3_DNA-vir"/>
</dbReference>
<evidence type="ECO:0000259" key="4">
    <source>
        <dbReference type="PROSITE" id="PS51206"/>
    </source>
</evidence>
<keyword evidence="1" id="KW-0547">Nucleotide-binding</keyword>
<protein>
    <recommendedName>
        <fullName evidence="4">SF3 helicase domain-containing protein</fullName>
    </recommendedName>
</protein>
<dbReference type="GO" id="GO:0005524">
    <property type="term" value="F:ATP binding"/>
    <property type="evidence" value="ECO:0007669"/>
    <property type="project" value="UniProtKB-KW"/>
</dbReference>
<name>A0A5C5VD11_9BACT</name>
<dbReference type="SUPFAM" id="SSF46785">
    <property type="entry name" value="Winged helix' DNA-binding domain"/>
    <property type="match status" value="1"/>
</dbReference>
<dbReference type="Pfam" id="PF12965">
    <property type="entry name" value="DUF3854"/>
    <property type="match status" value="1"/>
</dbReference>
<sequence length="710" mass="77247">MTSLSANANGSVNGILNATGDLRKLTPAHLQELAASGISEETAEAAGIYSEHERIKLALMMGWKSWPQKYGAALVFPYRDLEGNVLFSRVKPERPPQRNGKTAKYLQPRGVKSHAYFPPGVAERFAENKVDVWVTEGEKKALCASQNGLPTIGLSGVWNWQPKGKVSQLLPELNAIEWRGRKVFIAFDSDAVEKSNVLAAEQMLASAMQARGAVVKVARIPGGPDGAKWGLDDMIVALGSDAITQLINDATDPEEVDPGSLKTDASDMDAAIEADAIVREMTEDGVSRLRFWHGTWWLWKAGCYTPRRDDEVRAEIVNRLNHDFMGVKPAHVNEVLEHLRAKTILSSATEAPAWLVGADGDPDPGQCVALRNGLLSLPTLFGGGESLRPATPRLLATAACDYDFQLDAPRPDAWLAFLQSVWGDDQSSIAALQELMGYLLTADTSQQKIFLLIGPTRSGKGAIARVIHRLVGKGNTCGPTLAGMATNFGLASLIGKSVAVISDARLSGRTDQSVVLERLLSISGEDTLSIDVKFKEAIQAKLPTRLVILSNELPRLADASSAITGRFLVLRMTKSFLGKEDRGLDAKLASELPSIFLWACEGWRRLNERGYFQQPDSALELLSEMRDLASPTAAFVSEQCEVGAGFQIPVKELYGAWCTWCRSQGRDHTETAQMFGRNLQAAVPGVIVRQPRINGAKVRAYEGIKLCGQY</sequence>
<keyword evidence="2" id="KW-0378">Hydrolase</keyword>
<dbReference type="PANTHER" id="PTHR35372:SF2">
    <property type="entry name" value="SF3 HELICASE DOMAIN-CONTAINING PROTEIN"/>
    <property type="match status" value="1"/>
</dbReference>
<dbReference type="InterPro" id="IPR036390">
    <property type="entry name" value="WH_DNA-bd_sf"/>
</dbReference>
<dbReference type="Proteomes" id="UP000316714">
    <property type="component" value="Unassembled WGS sequence"/>
</dbReference>
<evidence type="ECO:0000313" key="6">
    <source>
        <dbReference type="Proteomes" id="UP000316714"/>
    </source>
</evidence>
<evidence type="ECO:0000256" key="3">
    <source>
        <dbReference type="ARBA" id="ARBA00022840"/>
    </source>
</evidence>
<dbReference type="Gene3D" id="3.40.1360.10">
    <property type="match status" value="1"/>
</dbReference>
<organism evidence="5 6">
    <name type="scientific">Posidoniimonas corsicana</name>
    <dbReference type="NCBI Taxonomy" id="1938618"/>
    <lineage>
        <taxon>Bacteria</taxon>
        <taxon>Pseudomonadati</taxon>
        <taxon>Planctomycetota</taxon>
        <taxon>Planctomycetia</taxon>
        <taxon>Pirellulales</taxon>
        <taxon>Lacipirellulaceae</taxon>
        <taxon>Posidoniimonas</taxon>
    </lineage>
</organism>
<reference evidence="5 6" key="1">
    <citation type="submission" date="2019-02" db="EMBL/GenBank/DDBJ databases">
        <title>Deep-cultivation of Planctomycetes and their phenomic and genomic characterization uncovers novel biology.</title>
        <authorList>
            <person name="Wiegand S."/>
            <person name="Jogler M."/>
            <person name="Boedeker C."/>
            <person name="Pinto D."/>
            <person name="Vollmers J."/>
            <person name="Rivas-Marin E."/>
            <person name="Kohn T."/>
            <person name="Peeters S.H."/>
            <person name="Heuer A."/>
            <person name="Rast P."/>
            <person name="Oberbeckmann S."/>
            <person name="Bunk B."/>
            <person name="Jeske O."/>
            <person name="Meyerdierks A."/>
            <person name="Storesund J.E."/>
            <person name="Kallscheuer N."/>
            <person name="Luecker S."/>
            <person name="Lage O.M."/>
            <person name="Pohl T."/>
            <person name="Merkel B.J."/>
            <person name="Hornburger P."/>
            <person name="Mueller R.-W."/>
            <person name="Bruemmer F."/>
            <person name="Labrenz M."/>
            <person name="Spormann A.M."/>
            <person name="Op Den Camp H."/>
            <person name="Overmann J."/>
            <person name="Amann R."/>
            <person name="Jetten M.S.M."/>
            <person name="Mascher T."/>
            <person name="Medema M.H."/>
            <person name="Devos D.P."/>
            <person name="Kaster A.-K."/>
            <person name="Ovreas L."/>
            <person name="Rohde M."/>
            <person name="Galperin M.Y."/>
            <person name="Jogler C."/>
        </authorList>
    </citation>
    <scope>NUCLEOTIDE SEQUENCE [LARGE SCALE GENOMIC DNA]</scope>
    <source>
        <strain evidence="5 6">KOR34</strain>
    </source>
</reference>
<dbReference type="InterPro" id="IPR045455">
    <property type="entry name" value="NrS-1_pol-like_helicase"/>
</dbReference>
<dbReference type="OrthoDB" id="288091at2"/>
<dbReference type="PROSITE" id="PS51206">
    <property type="entry name" value="SF3_HELICASE_1"/>
    <property type="match status" value="1"/>
</dbReference>
<dbReference type="InterPro" id="IPR027417">
    <property type="entry name" value="P-loop_NTPase"/>
</dbReference>
<evidence type="ECO:0000313" key="5">
    <source>
        <dbReference type="EMBL" id="TWT35873.1"/>
    </source>
</evidence>
<dbReference type="AlphaFoldDB" id="A0A5C5VD11"/>